<evidence type="ECO:0000313" key="1">
    <source>
        <dbReference type="EMBL" id="JAD62127.1"/>
    </source>
</evidence>
<dbReference type="EMBL" id="GBRH01235768">
    <property type="protein sequence ID" value="JAD62127.1"/>
    <property type="molecule type" value="Transcribed_RNA"/>
</dbReference>
<dbReference type="AlphaFoldDB" id="A0A0A9BSA4"/>
<reference evidence="1" key="1">
    <citation type="submission" date="2014-09" db="EMBL/GenBank/DDBJ databases">
        <authorList>
            <person name="Magalhaes I.L.F."/>
            <person name="Oliveira U."/>
            <person name="Santos F.R."/>
            <person name="Vidigal T.H.D.A."/>
            <person name="Brescovit A.D."/>
            <person name="Santos A.J."/>
        </authorList>
    </citation>
    <scope>NUCLEOTIDE SEQUENCE</scope>
    <source>
        <tissue evidence="1">Shoot tissue taken approximately 20 cm above the soil surface</tissue>
    </source>
</reference>
<sequence>MARSILWHQSLRRFSPLTPVVPPHYCTMSNSSQNILGLFLLFQSF</sequence>
<protein>
    <submittedName>
        <fullName evidence="1">Uncharacterized protein</fullName>
    </submittedName>
</protein>
<name>A0A0A9BSA4_ARUDO</name>
<proteinExistence type="predicted"/>
<reference evidence="1" key="2">
    <citation type="journal article" date="2015" name="Data Brief">
        <title>Shoot transcriptome of the giant reed, Arundo donax.</title>
        <authorList>
            <person name="Barrero R.A."/>
            <person name="Guerrero F.D."/>
            <person name="Moolhuijzen P."/>
            <person name="Goolsby J.A."/>
            <person name="Tidwell J."/>
            <person name="Bellgard S.E."/>
            <person name="Bellgard M.I."/>
        </authorList>
    </citation>
    <scope>NUCLEOTIDE SEQUENCE</scope>
    <source>
        <tissue evidence="1">Shoot tissue taken approximately 20 cm above the soil surface</tissue>
    </source>
</reference>
<organism evidence="1">
    <name type="scientific">Arundo donax</name>
    <name type="common">Giant reed</name>
    <name type="synonym">Donax arundinaceus</name>
    <dbReference type="NCBI Taxonomy" id="35708"/>
    <lineage>
        <taxon>Eukaryota</taxon>
        <taxon>Viridiplantae</taxon>
        <taxon>Streptophyta</taxon>
        <taxon>Embryophyta</taxon>
        <taxon>Tracheophyta</taxon>
        <taxon>Spermatophyta</taxon>
        <taxon>Magnoliopsida</taxon>
        <taxon>Liliopsida</taxon>
        <taxon>Poales</taxon>
        <taxon>Poaceae</taxon>
        <taxon>PACMAD clade</taxon>
        <taxon>Arundinoideae</taxon>
        <taxon>Arundineae</taxon>
        <taxon>Arundo</taxon>
    </lineage>
</organism>
<accession>A0A0A9BSA4</accession>